<reference evidence="1" key="1">
    <citation type="journal article" date="2021" name="PeerJ">
        <title>Extensive microbial diversity within the chicken gut microbiome revealed by metagenomics and culture.</title>
        <authorList>
            <person name="Gilroy R."/>
            <person name="Ravi A."/>
            <person name="Getino M."/>
            <person name="Pursley I."/>
            <person name="Horton D.L."/>
            <person name="Alikhan N.F."/>
            <person name="Baker D."/>
            <person name="Gharbi K."/>
            <person name="Hall N."/>
            <person name="Watson M."/>
            <person name="Adriaenssens E.M."/>
            <person name="Foster-Nyarko E."/>
            <person name="Jarju S."/>
            <person name="Secka A."/>
            <person name="Antonio M."/>
            <person name="Oren A."/>
            <person name="Chaudhuri R.R."/>
            <person name="La Ragione R."/>
            <person name="Hildebrand F."/>
            <person name="Pallen M.J."/>
        </authorList>
    </citation>
    <scope>NUCLEOTIDE SEQUENCE</scope>
    <source>
        <strain evidence="1">CHK186-16707</strain>
    </source>
</reference>
<dbReference type="EMBL" id="DXAN01000025">
    <property type="protein sequence ID" value="HJA09052.1"/>
    <property type="molecule type" value="Genomic_DNA"/>
</dbReference>
<sequence>MRDYTLTWSNGRGSVSSGDILFDTDERPDLPFEFDALYYEPPTGLSFKVRGDERVSLTEEEIAACRAFCDGFKDNADYAVQAYEAETGLYRGTMLKSEAEAQGLAWFVGDAPDHPVSKLAGGRWERVAALFMEDGQYRLMPDSICPKCVVFLTQAEWDAWPKPTKSTEVWDFATETWKDYRTLERAQATADDYIRNAYSARRAAVMGAVPYAEMATWPMQLAEARAYKADPTAATPFLDAMLSAQTSALEAGDDATLVQAKDALAADILAHDAPDYLAEVGAVHGEMRAWILRVWNAASLDEVDALTAAVAEALNISPLIRPLSGI</sequence>
<evidence type="ECO:0000313" key="2">
    <source>
        <dbReference type="Proteomes" id="UP000824225"/>
    </source>
</evidence>
<dbReference type="Proteomes" id="UP000824225">
    <property type="component" value="Unassembled WGS sequence"/>
</dbReference>
<comment type="caution">
    <text evidence="1">The sequence shown here is derived from an EMBL/GenBank/DDBJ whole genome shotgun (WGS) entry which is preliminary data.</text>
</comment>
<gene>
    <name evidence="1" type="ORF">H9962_07680</name>
</gene>
<reference evidence="1" key="2">
    <citation type="submission" date="2021-04" db="EMBL/GenBank/DDBJ databases">
        <authorList>
            <person name="Gilroy R."/>
        </authorList>
    </citation>
    <scope>NUCLEOTIDE SEQUENCE</scope>
    <source>
        <strain evidence="1">CHK186-16707</strain>
    </source>
</reference>
<dbReference type="AlphaFoldDB" id="A0A9D2HD64"/>
<name>A0A9D2HD64_9BACT</name>
<organism evidence="1 2">
    <name type="scientific">Candidatus Mailhella merdigallinarum</name>
    <dbReference type="NCBI Taxonomy" id="2838658"/>
    <lineage>
        <taxon>Bacteria</taxon>
        <taxon>Pseudomonadati</taxon>
        <taxon>Thermodesulfobacteriota</taxon>
        <taxon>Desulfovibrionia</taxon>
        <taxon>Desulfovibrionales</taxon>
        <taxon>Desulfovibrionaceae</taxon>
        <taxon>Mailhella</taxon>
    </lineage>
</organism>
<proteinExistence type="predicted"/>
<evidence type="ECO:0000313" key="1">
    <source>
        <dbReference type="EMBL" id="HJA09052.1"/>
    </source>
</evidence>
<protein>
    <submittedName>
        <fullName evidence="1">Uncharacterized protein</fullName>
    </submittedName>
</protein>
<accession>A0A9D2HD64</accession>